<sequence length="361" mass="41939">MPKRHLLRSLKKRVAKFRYHDVEVIRATLNRRLGKEEPYQVHQGERHHLGGVYAIFLIWQPKETPWYVDNALASLDESQANVILVVNHDLDPERLLDLRQRCSKIIIRNNSGFDIGGYRDATLYLLENEHPARLIYLNDSVYFFKKGLTGLFQDLAGSQADVTGSFENWQHAYHVQSFCFSVSQRIIRSLEFSKFWTDYLPVNSRLWAIRKGEIGFSKAILPIAESITSIYTTSRIEHRLAEIAPDKIESTITYLCREIRLPLSRFKNESRAGIASKICERIATRSQIHTAGFLYKKYLECPLMKRDLVYRLQFDIDEIEKNLIDVGHEGHLADILSDMKRKGVGDQLRSTERRLFDQGII</sequence>
<dbReference type="InterPro" id="IPR007739">
    <property type="entry name" value="RgpF"/>
</dbReference>
<dbReference type="Pfam" id="PF05045">
    <property type="entry name" value="RgpF"/>
    <property type="match status" value="1"/>
</dbReference>
<evidence type="ECO:0000313" key="2">
    <source>
        <dbReference type="Proteomes" id="UP001138921"/>
    </source>
</evidence>
<reference evidence="1" key="1">
    <citation type="journal article" date="2021" name="Microorganisms">
        <title>Phylogenomic Reconstruction and Metabolic Potential of the Genus Aminobacter.</title>
        <authorList>
            <person name="Artuso I."/>
            <person name="Turrini P."/>
            <person name="Pirolo M."/>
            <person name="Lugli G.A."/>
            <person name="Ventura M."/>
            <person name="Visca P."/>
        </authorList>
    </citation>
    <scope>NUCLEOTIDE SEQUENCE</scope>
    <source>
        <strain evidence="1">LMG 26462</strain>
    </source>
</reference>
<evidence type="ECO:0008006" key="3">
    <source>
        <dbReference type="Google" id="ProtNLM"/>
    </source>
</evidence>
<proteinExistence type="predicted"/>
<evidence type="ECO:0000313" key="1">
    <source>
        <dbReference type="EMBL" id="MBT1157331.1"/>
    </source>
</evidence>
<name>A0A9X1ACY6_9HYPH</name>
<reference evidence="1" key="2">
    <citation type="submission" date="2021-03" db="EMBL/GenBank/DDBJ databases">
        <authorList>
            <person name="Artuso I."/>
            <person name="Turrini P."/>
            <person name="Pirolo M."/>
            <person name="Lugli G.A."/>
            <person name="Ventura M."/>
            <person name="Visca P."/>
        </authorList>
    </citation>
    <scope>NUCLEOTIDE SEQUENCE</scope>
    <source>
        <strain evidence="1">LMG 26462</strain>
    </source>
</reference>
<keyword evidence="2" id="KW-1185">Reference proteome</keyword>
<gene>
    <name evidence="1" type="ORF">J1C56_17200</name>
</gene>
<organism evidence="1 2">
    <name type="scientific">Aminobacter anthyllidis</name>
    <dbReference type="NCBI Taxonomy" id="1035067"/>
    <lineage>
        <taxon>Bacteria</taxon>
        <taxon>Pseudomonadati</taxon>
        <taxon>Pseudomonadota</taxon>
        <taxon>Alphaproteobacteria</taxon>
        <taxon>Hyphomicrobiales</taxon>
        <taxon>Phyllobacteriaceae</taxon>
        <taxon>Aminobacter</taxon>
    </lineage>
</organism>
<dbReference type="EMBL" id="JAFLWW010000005">
    <property type="protein sequence ID" value="MBT1157331.1"/>
    <property type="molecule type" value="Genomic_DNA"/>
</dbReference>
<comment type="caution">
    <text evidence="1">The sequence shown here is derived from an EMBL/GenBank/DDBJ whole genome shotgun (WGS) entry which is preliminary data.</text>
</comment>
<dbReference type="RefSeq" id="WP_214391301.1">
    <property type="nucleotide sequence ID" value="NZ_JAFLWW010000005.1"/>
</dbReference>
<dbReference type="AlphaFoldDB" id="A0A9X1ACY6"/>
<dbReference type="Proteomes" id="UP001138921">
    <property type="component" value="Unassembled WGS sequence"/>
</dbReference>
<accession>A0A9X1ACY6</accession>
<protein>
    <recommendedName>
        <fullName evidence="3">Rhamnan synthesis protein F</fullName>
    </recommendedName>
</protein>